<dbReference type="AlphaFoldDB" id="A0A8H7YV54"/>
<sequence>MVLISLSIRQRGPNWWPFALFSFPLILLHSFEWPPLLLLLFSNNFRWLKKTISMRERWYSINWVSKYCWLQYMFNVTFVD</sequence>
<gene>
    <name evidence="2" type="ORF">I7I52_06736</name>
</gene>
<comment type="caution">
    <text evidence="2">The sequence shown here is derived from an EMBL/GenBank/DDBJ whole genome shotgun (WGS) entry which is preliminary data.</text>
</comment>
<dbReference type="EMBL" id="JAEVHI010000003">
    <property type="protein sequence ID" value="KAG5296173.1"/>
    <property type="molecule type" value="Genomic_DNA"/>
</dbReference>
<keyword evidence="1" id="KW-0812">Transmembrane</keyword>
<evidence type="ECO:0000313" key="3">
    <source>
        <dbReference type="Proteomes" id="UP000670092"/>
    </source>
</evidence>
<proteinExistence type="predicted"/>
<protein>
    <submittedName>
        <fullName evidence="2">Uncharacterized protein</fullName>
    </submittedName>
</protein>
<dbReference type="VEuPathDB" id="FungiDB:I7I52_06736"/>
<evidence type="ECO:0000256" key="1">
    <source>
        <dbReference type="SAM" id="Phobius"/>
    </source>
</evidence>
<organism evidence="2 3">
    <name type="scientific">Ajellomyces capsulatus</name>
    <name type="common">Darling's disease fungus</name>
    <name type="synonym">Histoplasma capsulatum</name>
    <dbReference type="NCBI Taxonomy" id="5037"/>
    <lineage>
        <taxon>Eukaryota</taxon>
        <taxon>Fungi</taxon>
        <taxon>Dikarya</taxon>
        <taxon>Ascomycota</taxon>
        <taxon>Pezizomycotina</taxon>
        <taxon>Eurotiomycetes</taxon>
        <taxon>Eurotiomycetidae</taxon>
        <taxon>Onygenales</taxon>
        <taxon>Ajellomycetaceae</taxon>
        <taxon>Histoplasma</taxon>
    </lineage>
</organism>
<reference evidence="2 3" key="1">
    <citation type="submission" date="2021-01" db="EMBL/GenBank/DDBJ databases">
        <title>Chromosome-level genome assembly of a human fungal pathogen reveals clustering of transcriptionally co-regulated genes.</title>
        <authorList>
            <person name="Voorhies M."/>
            <person name="Cohen S."/>
            <person name="Shea T.P."/>
            <person name="Petrus S."/>
            <person name="Munoz J.F."/>
            <person name="Poplawski S."/>
            <person name="Goldman W.E."/>
            <person name="Michael T."/>
            <person name="Cuomo C.A."/>
            <person name="Sil A."/>
            <person name="Beyhan S."/>
        </authorList>
    </citation>
    <scope>NUCLEOTIDE SEQUENCE [LARGE SCALE GENOMIC DNA]</scope>
    <source>
        <strain evidence="2 3">G184AR</strain>
    </source>
</reference>
<keyword evidence="1" id="KW-1133">Transmembrane helix</keyword>
<name>A0A8H7YV54_AJECA</name>
<accession>A0A8H7YV54</accession>
<feature type="transmembrane region" description="Helical" evidence="1">
    <location>
        <begin position="15"/>
        <end position="41"/>
    </location>
</feature>
<evidence type="ECO:0000313" key="2">
    <source>
        <dbReference type="EMBL" id="KAG5296173.1"/>
    </source>
</evidence>
<dbReference type="Proteomes" id="UP000670092">
    <property type="component" value="Unassembled WGS sequence"/>
</dbReference>
<keyword evidence="1" id="KW-0472">Membrane</keyword>